<organism evidence="6 7">
    <name type="scientific">Desulfitobacterium hafniense DP7</name>
    <dbReference type="NCBI Taxonomy" id="537010"/>
    <lineage>
        <taxon>Bacteria</taxon>
        <taxon>Bacillati</taxon>
        <taxon>Bacillota</taxon>
        <taxon>Clostridia</taxon>
        <taxon>Eubacteriales</taxon>
        <taxon>Desulfitobacteriaceae</taxon>
        <taxon>Desulfitobacterium</taxon>
    </lineage>
</organism>
<comment type="caution">
    <text evidence="6">The sequence shown here is derived from an EMBL/GenBank/DDBJ whole genome shotgun (WGS) entry which is preliminary data.</text>
</comment>
<dbReference type="Pfam" id="PF01979">
    <property type="entry name" value="Amidohydro_1"/>
    <property type="match status" value="1"/>
</dbReference>
<dbReference type="PATRIC" id="fig|537010.4.peg.2203"/>
<name>G9XN08_DESHA</name>
<dbReference type="InterPro" id="IPR006680">
    <property type="entry name" value="Amidohydro-rel"/>
</dbReference>
<comment type="function">
    <text evidence="1">Catalyzes the hydrolytic cleavage of a subset of L-isoaspartyl (L-beta-aspartyl) dipeptides. Used to degrade proteins damaged by L-isoaspartyl residues formation.</text>
</comment>
<keyword evidence="1" id="KW-0645">Protease</keyword>
<gene>
    <name evidence="6" type="ORF">HMPREF0322_02348</name>
</gene>
<dbReference type="Proteomes" id="UP000004416">
    <property type="component" value="Unassembled WGS sequence"/>
</dbReference>
<feature type="binding site" evidence="3">
    <location>
        <position position="167"/>
    </location>
    <ligand>
        <name>substrate</name>
    </ligand>
</feature>
<dbReference type="InterPro" id="IPR011059">
    <property type="entry name" value="Metal-dep_hydrolase_composite"/>
</dbReference>
<sequence length="407" mass="44227">MEGLPVWTLIKNAKLFAPEPLQERDLLLVGNRIAALGDDLSLPPYAKGEVYDLHGHYLVPGFIDAHVHICGGGGEAGPSSRTPEVQLSQLTRAGITTVVGCLGTDSISRSMEELLVKANALEEEGLTCFVYSGGYQADRMIFDTLRKDLVLIDKVIGAGEIAISDHRSAQPQKSELEHLAAEARVGGMLGDKAGVVHIHLGEGKRGLSPILKIIEETEIPISQFMPTHINRKETLLEQGVEFLKAGGTIDLTAGCDDFEPHLQVPFVLKALYEQGLLNDRVTVTSDGNGSLPQFNEAGILVGMGIGSVHVLWRDIREAVLRYGIPLDTALRTITSNPARILQLKNKGMIREGFDGDLVALSDDLMIEQVWAKGRVMIRNRKPVVLGVYETSLASHLQTVETPRLVKG</sequence>
<evidence type="ECO:0000313" key="6">
    <source>
        <dbReference type="EMBL" id="EHL06936.1"/>
    </source>
</evidence>
<dbReference type="GO" id="GO:0006508">
    <property type="term" value="P:proteolysis"/>
    <property type="evidence" value="ECO:0007669"/>
    <property type="project" value="UniProtKB-KW"/>
</dbReference>
<dbReference type="InterPro" id="IPR033826">
    <property type="entry name" value="Isoaspartyl-dipeptidase"/>
</dbReference>
<feature type="binding site" evidence="3">
    <location>
        <position position="104"/>
    </location>
    <ligand>
        <name>substrate</name>
    </ligand>
</feature>
<keyword evidence="1 4" id="KW-0862">Zinc</keyword>
<feature type="binding site" evidence="3">
    <location>
        <position position="290"/>
    </location>
    <ligand>
        <name>substrate</name>
    </ligand>
</feature>
<feature type="active site" description="Proton acceptor" evidence="2">
    <location>
        <position position="286"/>
    </location>
</feature>
<reference evidence="6 7" key="1">
    <citation type="submission" date="2011-08" db="EMBL/GenBank/DDBJ databases">
        <authorList>
            <person name="Weinstock G."/>
            <person name="Sodergren E."/>
            <person name="Clifton S."/>
            <person name="Fulton L."/>
            <person name="Fulton B."/>
            <person name="Courtney L."/>
            <person name="Fronick C."/>
            <person name="Harrison M."/>
            <person name="Strong C."/>
            <person name="Farmer C."/>
            <person name="Delahaunty K."/>
            <person name="Markovic C."/>
            <person name="Hall O."/>
            <person name="Minx P."/>
            <person name="Tomlinson C."/>
            <person name="Mitreva M."/>
            <person name="Hou S."/>
            <person name="Chen J."/>
            <person name="Wollam A."/>
            <person name="Pepin K.H."/>
            <person name="Johnson M."/>
            <person name="Bhonagiri V."/>
            <person name="Zhang X."/>
            <person name="Suruliraj S."/>
            <person name="Warren W."/>
            <person name="Chinwalla A."/>
            <person name="Mardis E.R."/>
            <person name="Wilson R.K."/>
        </authorList>
    </citation>
    <scope>NUCLEOTIDE SEQUENCE [LARGE SCALE GENOMIC DNA]</scope>
    <source>
        <strain evidence="6 7">DP7</strain>
    </source>
</reference>
<comment type="subcellular location">
    <subcellularLocation>
        <location evidence="1">Cytoplasm</location>
    </subcellularLocation>
</comment>
<proteinExistence type="inferred from homology"/>
<dbReference type="InterPro" id="IPR032466">
    <property type="entry name" value="Metal_Hydrolase"/>
</dbReference>
<dbReference type="GO" id="GO:0016810">
    <property type="term" value="F:hydrolase activity, acting on carbon-nitrogen (but not peptide) bonds"/>
    <property type="evidence" value="ECO:0007669"/>
    <property type="project" value="InterPro"/>
</dbReference>
<dbReference type="Gene3D" id="2.30.40.10">
    <property type="entry name" value="Urease, subunit C, domain 1"/>
    <property type="match status" value="1"/>
</dbReference>
<feature type="binding site" evidence="4">
    <location>
        <position position="66"/>
    </location>
    <ligand>
        <name>Zn(2+)</name>
        <dbReference type="ChEBI" id="CHEBI:29105"/>
        <label>1</label>
        <note>catalytic</note>
    </ligand>
</feature>
<keyword evidence="1" id="KW-0378">Hydrolase</keyword>
<evidence type="ECO:0000313" key="7">
    <source>
        <dbReference type="Proteomes" id="UP000004416"/>
    </source>
</evidence>
<comment type="PTM">
    <text evidence="1">Carboxylation allows a single lysine to coordinate two zinc ions.</text>
</comment>
<evidence type="ECO:0000256" key="4">
    <source>
        <dbReference type="PIRSR" id="PIRSR001238-3"/>
    </source>
</evidence>
<accession>G9XN08</accession>
<dbReference type="PANTHER" id="PTHR11647">
    <property type="entry name" value="HYDRANTOINASE/DIHYDROPYRIMIDINASE FAMILY MEMBER"/>
    <property type="match status" value="1"/>
</dbReference>
<dbReference type="EC" id="3.4.19.-" evidence="1"/>
<evidence type="ECO:0000259" key="5">
    <source>
        <dbReference type="Pfam" id="PF01979"/>
    </source>
</evidence>
<dbReference type="HOGENOM" id="CLU_058216_0_0_9"/>
<dbReference type="Gene3D" id="3.20.20.140">
    <property type="entry name" value="Metal-dependent hydrolases"/>
    <property type="match status" value="1"/>
</dbReference>
<evidence type="ECO:0000256" key="1">
    <source>
        <dbReference type="PIRNR" id="PIRNR001238"/>
    </source>
</evidence>
<comment type="similarity">
    <text evidence="1">Belongs to the peptidase M38 family.</text>
</comment>
<dbReference type="SUPFAM" id="SSF51556">
    <property type="entry name" value="Metallo-dependent hydrolases"/>
    <property type="match status" value="1"/>
</dbReference>
<dbReference type="GO" id="GO:0005737">
    <property type="term" value="C:cytoplasm"/>
    <property type="evidence" value="ECO:0007669"/>
    <property type="project" value="UniProtKB-SubCell"/>
</dbReference>
<dbReference type="AlphaFoldDB" id="G9XN08"/>
<feature type="binding site" evidence="3">
    <location>
        <begin position="73"/>
        <end position="75"/>
    </location>
    <ligand>
        <name>substrate</name>
    </ligand>
</feature>
<feature type="binding site" evidence="4">
    <location>
        <position position="68"/>
    </location>
    <ligand>
        <name>Zn(2+)</name>
        <dbReference type="ChEBI" id="CHEBI:29105"/>
        <label>1</label>
        <note>catalytic</note>
    </ligand>
</feature>
<keyword evidence="1 4" id="KW-0479">Metal-binding</keyword>
<feature type="binding site" evidence="4">
    <location>
        <position position="228"/>
    </location>
    <ligand>
        <name>Zn(2+)</name>
        <dbReference type="ChEBI" id="CHEBI:29105"/>
        <label>2</label>
        <note>catalytic</note>
    </ligand>
</feature>
<dbReference type="EMBL" id="AFZX01000058">
    <property type="protein sequence ID" value="EHL06936.1"/>
    <property type="molecule type" value="Genomic_DNA"/>
</dbReference>
<dbReference type="GO" id="GO:0008798">
    <property type="term" value="F:beta-aspartyl-peptidase activity"/>
    <property type="evidence" value="ECO:0007669"/>
    <property type="project" value="InterPro"/>
</dbReference>
<dbReference type="GO" id="GO:0008237">
    <property type="term" value="F:metallopeptidase activity"/>
    <property type="evidence" value="ECO:0007669"/>
    <property type="project" value="UniProtKB-KW"/>
</dbReference>
<dbReference type="PANTHER" id="PTHR11647:SF1">
    <property type="entry name" value="COLLAPSIN RESPONSE MEDIATOR PROTEIN"/>
    <property type="match status" value="1"/>
</dbReference>
<feature type="domain" description="Amidohydrolase-related" evidence="5">
    <location>
        <begin position="57"/>
        <end position="375"/>
    </location>
</feature>
<evidence type="ECO:0000256" key="3">
    <source>
        <dbReference type="PIRSR" id="PIRSR001238-2"/>
    </source>
</evidence>
<keyword evidence="1" id="KW-0482">Metalloprotease</keyword>
<dbReference type="CDD" id="cd01308">
    <property type="entry name" value="Isoaspartyl-dipeptidase"/>
    <property type="match status" value="1"/>
</dbReference>
<feature type="binding site" evidence="3">
    <location>
        <position position="231"/>
    </location>
    <ligand>
        <name>substrate</name>
    </ligand>
</feature>
<dbReference type="GO" id="GO:0046872">
    <property type="term" value="F:metal ion binding"/>
    <property type="evidence" value="ECO:0007669"/>
    <property type="project" value="UniProtKB-KW"/>
</dbReference>
<feature type="binding site" evidence="4">
    <location>
        <position position="286"/>
    </location>
    <ligand>
        <name>Zn(2+)</name>
        <dbReference type="ChEBI" id="CHEBI:29105"/>
        <label>1</label>
        <note>catalytic</note>
    </ligand>
</feature>
<comment type="cofactor">
    <cofactor evidence="1 4">
        <name>Zn(2+)</name>
        <dbReference type="ChEBI" id="CHEBI:29105"/>
    </cofactor>
    <text evidence="1 4">Binds 2 Zn(2+) ions per subunit.</text>
</comment>
<dbReference type="PIRSF" id="PIRSF001238">
    <property type="entry name" value="IadA"/>
    <property type="match status" value="1"/>
</dbReference>
<feature type="binding site" evidence="3">
    <location>
        <position position="135"/>
    </location>
    <ligand>
        <name>substrate</name>
    </ligand>
</feature>
<feature type="binding site" evidence="4">
    <location>
        <position position="199"/>
    </location>
    <ligand>
        <name>Zn(2+)</name>
        <dbReference type="ChEBI" id="CHEBI:29105"/>
        <label>2</label>
        <note>catalytic</note>
    </ligand>
</feature>
<dbReference type="SUPFAM" id="SSF51338">
    <property type="entry name" value="Composite domain of metallo-dependent hydrolases"/>
    <property type="match status" value="1"/>
</dbReference>
<dbReference type="InterPro" id="IPR010229">
    <property type="entry name" value="Pept_M38_dipep"/>
</dbReference>
<evidence type="ECO:0000256" key="2">
    <source>
        <dbReference type="PIRSR" id="PIRSR001238-1"/>
    </source>
</evidence>
<protein>
    <recommendedName>
        <fullName evidence="1">Isoaspartyl dipeptidase</fullName>
        <ecNumber evidence="1">3.4.19.-</ecNumber>
    </recommendedName>
</protein>
<dbReference type="NCBIfam" id="TIGR01975">
    <property type="entry name" value="isoAsp_dipep"/>
    <property type="match status" value="1"/>
</dbReference>
<dbReference type="InterPro" id="IPR050378">
    <property type="entry name" value="Metallo-dep_Hydrolases_sf"/>
</dbReference>